<keyword evidence="8" id="KW-1185">Reference proteome</keyword>
<dbReference type="GO" id="GO:0007218">
    <property type="term" value="P:neuropeptide signaling pathway"/>
    <property type="evidence" value="ECO:0007669"/>
    <property type="project" value="InterPro"/>
</dbReference>
<reference evidence="7" key="1">
    <citation type="submission" date="2025-08" db="UniProtKB">
        <authorList>
            <consortium name="Ensembl"/>
        </authorList>
    </citation>
    <scope>IDENTIFICATION</scope>
</reference>
<dbReference type="PRINTS" id="PR01028">
    <property type="entry name" value="OPIOIDPRCRSR"/>
</dbReference>
<dbReference type="GO" id="GO:0031628">
    <property type="term" value="F:opioid receptor binding"/>
    <property type="evidence" value="ECO:0007669"/>
    <property type="project" value="TreeGrafter"/>
</dbReference>
<comment type="subcellular location">
    <subcellularLocation>
        <location evidence="1">Secreted</location>
    </subcellularLocation>
</comment>
<dbReference type="OrthoDB" id="9884757at2759"/>
<dbReference type="GO" id="GO:0005886">
    <property type="term" value="C:plasma membrane"/>
    <property type="evidence" value="ECO:0007669"/>
    <property type="project" value="TreeGrafter"/>
</dbReference>
<feature type="compositionally biased region" description="Basic and acidic residues" evidence="5">
    <location>
        <begin position="139"/>
        <end position="155"/>
    </location>
</feature>
<dbReference type="PANTHER" id="PTHR11438">
    <property type="entry name" value="PROENKEPHALIN"/>
    <property type="match status" value="1"/>
</dbReference>
<protein>
    <submittedName>
        <fullName evidence="7">Proenkephalin-A-like</fullName>
    </submittedName>
</protein>
<dbReference type="Proteomes" id="UP000694680">
    <property type="component" value="Unassembled WGS sequence"/>
</dbReference>
<dbReference type="GeneID" id="114459439"/>
<dbReference type="GO" id="GO:0007268">
    <property type="term" value="P:chemical synaptic transmission"/>
    <property type="evidence" value="ECO:0007669"/>
    <property type="project" value="TreeGrafter"/>
</dbReference>
<keyword evidence="4" id="KW-1015">Disulfide bond</keyword>
<evidence type="ECO:0000313" key="7">
    <source>
        <dbReference type="Ensembl" id="ENSGWIP00000006021.1"/>
    </source>
</evidence>
<evidence type="ECO:0000256" key="4">
    <source>
        <dbReference type="ARBA" id="ARBA00023157"/>
    </source>
</evidence>
<sequence length="253" mass="28583">MKIPLWCVLVLLACVCVPAHTDCQRECVTCSHILQQQHFNTMVCLLECEAEISSSLTWELCRRAVKLSNSPAVSKRRAEELEVASLDLSSASELLRSAAAQRFQDADPDETTFEPRSLQYDDSSLLESSEEDGEAFKLLGEDRDQREDREQRDAEAEGPGADEGPRSSEGATLSKRFGGFQRGRQSYRKLISSPIRPLQKRYGGFIGVRKSARKWNSQKRVNQLLRQYLGMRSSRSGRISTGPVSRVWRQNQL</sequence>
<reference evidence="7" key="2">
    <citation type="submission" date="2025-09" db="UniProtKB">
        <authorList>
            <consortium name="Ensembl"/>
        </authorList>
    </citation>
    <scope>IDENTIFICATION</scope>
</reference>
<feature type="region of interest" description="Disordered" evidence="5">
    <location>
        <begin position="103"/>
        <end position="178"/>
    </location>
</feature>
<dbReference type="InterPro" id="IPR006024">
    <property type="entry name" value="Opioid_neupept"/>
</dbReference>
<dbReference type="Pfam" id="PF01160">
    <property type="entry name" value="Opiods_neuropep"/>
    <property type="match status" value="1"/>
</dbReference>
<organism evidence="7 8">
    <name type="scientific">Gouania willdenowi</name>
    <name type="common">Blunt-snouted clingfish</name>
    <name type="synonym">Lepadogaster willdenowi</name>
    <dbReference type="NCBI Taxonomy" id="441366"/>
    <lineage>
        <taxon>Eukaryota</taxon>
        <taxon>Metazoa</taxon>
        <taxon>Chordata</taxon>
        <taxon>Craniata</taxon>
        <taxon>Vertebrata</taxon>
        <taxon>Euteleostomi</taxon>
        <taxon>Actinopterygii</taxon>
        <taxon>Neopterygii</taxon>
        <taxon>Teleostei</taxon>
        <taxon>Neoteleostei</taxon>
        <taxon>Acanthomorphata</taxon>
        <taxon>Ovalentaria</taxon>
        <taxon>Blenniimorphae</taxon>
        <taxon>Blenniiformes</taxon>
        <taxon>Gobiesocoidei</taxon>
        <taxon>Gobiesocidae</taxon>
        <taxon>Gobiesocinae</taxon>
        <taxon>Gouania</taxon>
    </lineage>
</organism>
<dbReference type="GO" id="GO:0043025">
    <property type="term" value="C:neuronal cell body"/>
    <property type="evidence" value="ECO:0007669"/>
    <property type="project" value="TreeGrafter"/>
</dbReference>
<dbReference type="PANTHER" id="PTHR11438:SF5">
    <property type="entry name" value="PREPRONOCICEPTIN"/>
    <property type="match status" value="1"/>
</dbReference>
<feature type="signal peptide" evidence="6">
    <location>
        <begin position="1"/>
        <end position="21"/>
    </location>
</feature>
<keyword evidence="6" id="KW-0732">Signal</keyword>
<feature type="compositionally biased region" description="Low complexity" evidence="5">
    <location>
        <begin position="117"/>
        <end position="127"/>
    </location>
</feature>
<name>A0A8C5DF51_GOUWI</name>
<dbReference type="GO" id="GO:0043679">
    <property type="term" value="C:axon terminus"/>
    <property type="evidence" value="ECO:0007669"/>
    <property type="project" value="TreeGrafter"/>
</dbReference>
<feature type="chain" id="PRO_5034129574" evidence="6">
    <location>
        <begin position="22"/>
        <end position="253"/>
    </location>
</feature>
<dbReference type="GO" id="GO:0005576">
    <property type="term" value="C:extracellular region"/>
    <property type="evidence" value="ECO:0007669"/>
    <property type="project" value="UniProtKB-SubCell"/>
</dbReference>
<evidence type="ECO:0000313" key="8">
    <source>
        <dbReference type="Proteomes" id="UP000694680"/>
    </source>
</evidence>
<dbReference type="Ensembl" id="ENSGWIT00000006640.1">
    <property type="protein sequence ID" value="ENSGWIP00000006021.1"/>
    <property type="gene ID" value="ENSGWIG00000003519.1"/>
</dbReference>
<keyword evidence="3" id="KW-0964">Secreted</keyword>
<proteinExistence type="inferred from homology"/>
<dbReference type="RefSeq" id="XP_028297496.1">
    <property type="nucleotide sequence ID" value="XM_028441695.1"/>
</dbReference>
<comment type="similarity">
    <text evidence="2">Belongs to the opioid neuropeptide precursor family.</text>
</comment>
<evidence type="ECO:0000256" key="6">
    <source>
        <dbReference type="SAM" id="SignalP"/>
    </source>
</evidence>
<accession>A0A8C5DF51</accession>
<dbReference type="GO" id="GO:0030425">
    <property type="term" value="C:dendrite"/>
    <property type="evidence" value="ECO:0007669"/>
    <property type="project" value="TreeGrafter"/>
</dbReference>
<dbReference type="AlphaFoldDB" id="A0A8C5DF51"/>
<gene>
    <name evidence="7" type="primary">LOC114459439</name>
</gene>
<evidence type="ECO:0000256" key="5">
    <source>
        <dbReference type="SAM" id="MobiDB-lite"/>
    </source>
</evidence>
<evidence type="ECO:0000256" key="3">
    <source>
        <dbReference type="ARBA" id="ARBA00022525"/>
    </source>
</evidence>
<evidence type="ECO:0000256" key="2">
    <source>
        <dbReference type="ARBA" id="ARBA00008543"/>
    </source>
</evidence>
<dbReference type="GO" id="GO:0007600">
    <property type="term" value="P:sensory perception"/>
    <property type="evidence" value="ECO:0007669"/>
    <property type="project" value="TreeGrafter"/>
</dbReference>
<evidence type="ECO:0000256" key="1">
    <source>
        <dbReference type="ARBA" id="ARBA00004613"/>
    </source>
</evidence>